<dbReference type="CDD" id="cd01189">
    <property type="entry name" value="INT_ICEBs1_C_like"/>
    <property type="match status" value="1"/>
</dbReference>
<dbReference type="Proteomes" id="UP000320776">
    <property type="component" value="Chromosome"/>
</dbReference>
<dbReference type="Pfam" id="PF14659">
    <property type="entry name" value="Phage_int_SAM_3"/>
    <property type="match status" value="1"/>
</dbReference>
<dbReference type="SUPFAM" id="SSF56349">
    <property type="entry name" value="DNA breaking-rejoining enzymes"/>
    <property type="match status" value="1"/>
</dbReference>
<evidence type="ECO:0000313" key="7">
    <source>
        <dbReference type="Proteomes" id="UP000320776"/>
    </source>
</evidence>
<dbReference type="InterPro" id="IPR004107">
    <property type="entry name" value="Integrase_SAM-like_N"/>
</dbReference>
<dbReference type="GO" id="GO:0006310">
    <property type="term" value="P:DNA recombination"/>
    <property type="evidence" value="ECO:0007669"/>
    <property type="project" value="UniProtKB-KW"/>
</dbReference>
<dbReference type="GO" id="GO:0003677">
    <property type="term" value="F:DNA binding"/>
    <property type="evidence" value="ECO:0007669"/>
    <property type="project" value="UniProtKB-KW"/>
</dbReference>
<dbReference type="Gene3D" id="1.10.150.130">
    <property type="match status" value="1"/>
</dbReference>
<keyword evidence="4" id="KW-0233">DNA recombination</keyword>
<dbReference type="KEGG" id="sted:SPTER_09060"/>
<dbReference type="EMBL" id="CP036259">
    <property type="protein sequence ID" value="QDR79628.1"/>
    <property type="molecule type" value="Genomic_DNA"/>
</dbReference>
<dbReference type="Gene3D" id="1.10.443.10">
    <property type="entry name" value="Intergrase catalytic core"/>
    <property type="match status" value="1"/>
</dbReference>
<dbReference type="InterPro" id="IPR010998">
    <property type="entry name" value="Integrase_recombinase_N"/>
</dbReference>
<keyword evidence="2" id="KW-0229">DNA integration</keyword>
<dbReference type="InterPro" id="IPR011010">
    <property type="entry name" value="DNA_brk_join_enz"/>
</dbReference>
<feature type="domain" description="Tyr recombinase" evidence="5">
    <location>
        <begin position="166"/>
        <end position="362"/>
    </location>
</feature>
<comment type="similarity">
    <text evidence="1">Belongs to the 'phage' integrase family.</text>
</comment>
<dbReference type="GO" id="GO:0015074">
    <property type="term" value="P:DNA integration"/>
    <property type="evidence" value="ECO:0007669"/>
    <property type="project" value="UniProtKB-KW"/>
</dbReference>
<sequence length="374" mass="42479">MPRRGENIYKRKDGRWEGRMAKPGGGYRYVYGKSYKEVREKKKHYLESPLAHAPKTNGAISGAADLFGHWLESDVLGRVKPSTYESYYWCIRKYVIPFFRDTATDRITEFYVEQFAKSIYANDVLTPAYKKKILSVFKVALGEILKDSDHLRPILKNIGLPHIDNPAVQVFSVQEQRRIETEVLKMNDKRALGVFLCFYTGIRLGELCALKWENIDFEAKTVSIVKTVSRTKNFAENGNKTILITGTPKSQNSTRKIPIPDFLLSLTCKLKNAAKAESNYILSGSDTSIDPRTYQRLFKRILVSAGVKDRKFHAIRHTFATRALEAGVDIKTLSEILGHSSVIITLKVYAHSLMEQKIAAINKLNNLYIIAHPG</sequence>
<organism evidence="6 7">
    <name type="scientific">Sporomusa termitida</name>
    <dbReference type="NCBI Taxonomy" id="2377"/>
    <lineage>
        <taxon>Bacteria</taxon>
        <taxon>Bacillati</taxon>
        <taxon>Bacillota</taxon>
        <taxon>Negativicutes</taxon>
        <taxon>Selenomonadales</taxon>
        <taxon>Sporomusaceae</taxon>
        <taxon>Sporomusa</taxon>
    </lineage>
</organism>
<name>A0A517DQN4_9FIRM</name>
<evidence type="ECO:0000256" key="2">
    <source>
        <dbReference type="ARBA" id="ARBA00022908"/>
    </source>
</evidence>
<evidence type="ECO:0000256" key="4">
    <source>
        <dbReference type="ARBA" id="ARBA00023172"/>
    </source>
</evidence>
<dbReference type="InterPro" id="IPR002104">
    <property type="entry name" value="Integrase_catalytic"/>
</dbReference>
<dbReference type="PROSITE" id="PS51898">
    <property type="entry name" value="TYR_RECOMBINASE"/>
    <property type="match status" value="1"/>
</dbReference>
<evidence type="ECO:0000256" key="3">
    <source>
        <dbReference type="ARBA" id="ARBA00023125"/>
    </source>
</evidence>
<dbReference type="PANTHER" id="PTHR30349:SF64">
    <property type="entry name" value="PROPHAGE INTEGRASE INTD-RELATED"/>
    <property type="match status" value="1"/>
</dbReference>
<evidence type="ECO:0000313" key="6">
    <source>
        <dbReference type="EMBL" id="QDR79628.1"/>
    </source>
</evidence>
<proteinExistence type="inferred from homology"/>
<accession>A0A517DQN4</accession>
<gene>
    <name evidence="6" type="primary">xerC_1</name>
    <name evidence="6" type="ORF">SPTER_09060</name>
</gene>
<keyword evidence="3" id="KW-0238">DNA-binding</keyword>
<dbReference type="AlphaFoldDB" id="A0A517DQN4"/>
<dbReference type="RefSeq" id="WP_170233143.1">
    <property type="nucleotide sequence ID" value="NZ_CP036259.1"/>
</dbReference>
<reference evidence="6 7" key="1">
    <citation type="submission" date="2019-02" db="EMBL/GenBank/DDBJ databases">
        <title>Closed genome of Sporomusa termitida DSM 4440.</title>
        <authorList>
            <person name="Poehlein A."/>
            <person name="Daniel R."/>
        </authorList>
    </citation>
    <scope>NUCLEOTIDE SEQUENCE [LARGE SCALE GENOMIC DNA]</scope>
    <source>
        <strain evidence="6 7">DSM 4440</strain>
    </source>
</reference>
<protein>
    <submittedName>
        <fullName evidence="6">Tyrosine recombinase XerC</fullName>
    </submittedName>
</protein>
<dbReference type="InterPro" id="IPR013762">
    <property type="entry name" value="Integrase-like_cat_sf"/>
</dbReference>
<dbReference type="PANTHER" id="PTHR30349">
    <property type="entry name" value="PHAGE INTEGRASE-RELATED"/>
    <property type="match status" value="1"/>
</dbReference>
<keyword evidence="7" id="KW-1185">Reference proteome</keyword>
<evidence type="ECO:0000259" key="5">
    <source>
        <dbReference type="PROSITE" id="PS51898"/>
    </source>
</evidence>
<dbReference type="InterPro" id="IPR050090">
    <property type="entry name" value="Tyrosine_recombinase_XerCD"/>
</dbReference>
<dbReference type="Pfam" id="PF00589">
    <property type="entry name" value="Phage_integrase"/>
    <property type="match status" value="1"/>
</dbReference>
<evidence type="ECO:0000256" key="1">
    <source>
        <dbReference type="ARBA" id="ARBA00008857"/>
    </source>
</evidence>